<comment type="caution">
    <text evidence="2">The sequence shown here is derived from an EMBL/GenBank/DDBJ whole genome shotgun (WGS) entry which is preliminary data.</text>
</comment>
<feature type="transmembrane region" description="Helical" evidence="1">
    <location>
        <begin position="30"/>
        <end position="51"/>
    </location>
</feature>
<gene>
    <name evidence="2" type="ORF">FB557_2463</name>
</gene>
<keyword evidence="1" id="KW-0812">Transmembrane</keyword>
<protein>
    <submittedName>
        <fullName evidence="2">Uncharacterized protein</fullName>
    </submittedName>
</protein>
<evidence type="ECO:0000313" key="3">
    <source>
        <dbReference type="Proteomes" id="UP000315628"/>
    </source>
</evidence>
<keyword evidence="3" id="KW-1185">Reference proteome</keyword>
<evidence type="ECO:0000313" key="2">
    <source>
        <dbReference type="EMBL" id="TWD13823.1"/>
    </source>
</evidence>
<organism evidence="2 3">
    <name type="scientific">Marihabitans asiaticum</name>
    <dbReference type="NCBI Taxonomy" id="415218"/>
    <lineage>
        <taxon>Bacteria</taxon>
        <taxon>Bacillati</taxon>
        <taxon>Actinomycetota</taxon>
        <taxon>Actinomycetes</taxon>
        <taxon>Micrococcales</taxon>
        <taxon>Intrasporangiaceae</taxon>
        <taxon>Marihabitans</taxon>
    </lineage>
</organism>
<name>A0A560W871_9MICO</name>
<dbReference type="EMBL" id="VIUW01000004">
    <property type="protein sequence ID" value="TWD13823.1"/>
    <property type="molecule type" value="Genomic_DNA"/>
</dbReference>
<reference evidence="2 3" key="1">
    <citation type="submission" date="2019-06" db="EMBL/GenBank/DDBJ databases">
        <title>Sequencing the genomes of 1000 actinobacteria strains.</title>
        <authorList>
            <person name="Klenk H.-P."/>
        </authorList>
    </citation>
    <scope>NUCLEOTIDE SEQUENCE [LARGE SCALE GENOMIC DNA]</scope>
    <source>
        <strain evidence="2 3">DSM 18935</strain>
    </source>
</reference>
<proteinExistence type="predicted"/>
<dbReference type="RefSeq" id="WP_144857881.1">
    <property type="nucleotide sequence ID" value="NZ_BAAAYT010000002.1"/>
</dbReference>
<evidence type="ECO:0000256" key="1">
    <source>
        <dbReference type="SAM" id="Phobius"/>
    </source>
</evidence>
<dbReference type="OrthoDB" id="5196884at2"/>
<dbReference type="Proteomes" id="UP000315628">
    <property type="component" value="Unassembled WGS sequence"/>
</dbReference>
<keyword evidence="1" id="KW-1133">Transmembrane helix</keyword>
<keyword evidence="1" id="KW-0472">Membrane</keyword>
<sequence length="71" mass="7871">MTHTLIKAHLALRSRLIRTLDRAADERGDVPGWVLITIMTAALVIGLWTIAEDQLKAMFQDALSSVSRKSP</sequence>
<accession>A0A560W871</accession>
<dbReference type="AlphaFoldDB" id="A0A560W871"/>